<dbReference type="GO" id="GO:0030288">
    <property type="term" value="C:outer membrane-bounded periplasmic space"/>
    <property type="evidence" value="ECO:0007669"/>
    <property type="project" value="TreeGrafter"/>
</dbReference>
<feature type="signal peptide" evidence="1">
    <location>
        <begin position="1"/>
        <end position="21"/>
    </location>
</feature>
<keyword evidence="4" id="KW-1185">Reference proteome</keyword>
<dbReference type="PROSITE" id="PS51257">
    <property type="entry name" value="PROKAR_LIPOPROTEIN"/>
    <property type="match status" value="1"/>
</dbReference>
<dbReference type="Pfam" id="PF18294">
    <property type="entry name" value="Pept_S41_N"/>
    <property type="match status" value="1"/>
</dbReference>
<dbReference type="InterPro" id="IPR041489">
    <property type="entry name" value="PDZ_6"/>
</dbReference>
<dbReference type="SUPFAM" id="SSF50156">
    <property type="entry name" value="PDZ domain-like"/>
    <property type="match status" value="1"/>
</dbReference>
<accession>A0A239D674</accession>
<dbReference type="InterPro" id="IPR036034">
    <property type="entry name" value="PDZ_sf"/>
</dbReference>
<protein>
    <submittedName>
        <fullName evidence="3">C-terminal processing protease CtpA/Prc, contains a PDZ domain</fullName>
    </submittedName>
</protein>
<evidence type="ECO:0000256" key="1">
    <source>
        <dbReference type="SAM" id="SignalP"/>
    </source>
</evidence>
<evidence type="ECO:0000259" key="2">
    <source>
        <dbReference type="PROSITE" id="PS50106"/>
    </source>
</evidence>
<dbReference type="Pfam" id="PF03572">
    <property type="entry name" value="Peptidase_S41"/>
    <property type="match status" value="1"/>
</dbReference>
<dbReference type="OrthoDB" id="7168509at2"/>
<dbReference type="EMBL" id="FZOK01000006">
    <property type="protein sequence ID" value="SNS27083.1"/>
    <property type="molecule type" value="Genomic_DNA"/>
</dbReference>
<dbReference type="GO" id="GO:0007165">
    <property type="term" value="P:signal transduction"/>
    <property type="evidence" value="ECO:0007669"/>
    <property type="project" value="TreeGrafter"/>
</dbReference>
<keyword evidence="1" id="KW-0732">Signal</keyword>
<sequence length="474" mass="53284">MENIKIRKIILILIFGFFAFSACQDKDDERPTNDSSNRAVNTWIKAVMDQVYYWLEDMKIPIAINSDPEDYFTSLLFTPTDRFSAIFPNYQELISSLEGTNLEAGYEFRLVQFSNTNSVGAFITYIKKGSPAEEASLRRGDVINAINGTTLTINNYLTALREISSNHSVTYSRYDESENSFVDQGTINLQPIVISENPNFLDTIYTIGDHKIGYVVYHFFAPGVAGQPQIYDNQMDQIFERLKSEGVNELIIDFRYNGGGFVSSAVNLASLVAPSINSESIFSKTKYNSFLSRDDRFKNVQTKFLEKNQNIGNQLKSNKIYILTSARTASASELIINGLKPYLDIEIIGATTMGKNVGSVALEDENNSGNNYGILPIISKSFNSLDQSDYSLGFQPDITINELNFLPFKPFGDLDDPLLDAAISRITGVPSGRQKRIYHRVELESSIDMKIRNGKLIEDKSVGDLIKERIKMIQ</sequence>
<dbReference type="CDD" id="cd07561">
    <property type="entry name" value="Peptidase_S41_CPP_like"/>
    <property type="match status" value="1"/>
</dbReference>
<dbReference type="Pfam" id="PF17820">
    <property type="entry name" value="PDZ_6"/>
    <property type="match status" value="1"/>
</dbReference>
<dbReference type="Proteomes" id="UP000198480">
    <property type="component" value="Unassembled WGS sequence"/>
</dbReference>
<dbReference type="Gene3D" id="3.90.226.10">
    <property type="entry name" value="2-enoyl-CoA Hydratase, Chain A, domain 1"/>
    <property type="match status" value="1"/>
</dbReference>
<feature type="chain" id="PRO_5012782841" evidence="1">
    <location>
        <begin position="22"/>
        <end position="474"/>
    </location>
</feature>
<feature type="domain" description="PDZ" evidence="2">
    <location>
        <begin position="93"/>
        <end position="175"/>
    </location>
</feature>
<dbReference type="RefSeq" id="WP_089239670.1">
    <property type="nucleotide sequence ID" value="NZ_FZOK01000006.1"/>
</dbReference>
<proteinExistence type="predicted"/>
<keyword evidence="3" id="KW-0378">Hydrolase</keyword>
<dbReference type="PANTHER" id="PTHR32060:SF30">
    <property type="entry name" value="CARBOXY-TERMINAL PROCESSING PROTEASE CTPA"/>
    <property type="match status" value="1"/>
</dbReference>
<dbReference type="GO" id="GO:0008236">
    <property type="term" value="F:serine-type peptidase activity"/>
    <property type="evidence" value="ECO:0007669"/>
    <property type="project" value="InterPro"/>
</dbReference>
<evidence type="ECO:0000313" key="4">
    <source>
        <dbReference type="Proteomes" id="UP000198480"/>
    </source>
</evidence>
<dbReference type="InterPro" id="IPR029045">
    <property type="entry name" value="ClpP/crotonase-like_dom_sf"/>
</dbReference>
<dbReference type="InterPro" id="IPR041613">
    <property type="entry name" value="Pept_S41_N"/>
</dbReference>
<gene>
    <name evidence="3" type="ORF">SAMN06295967_106109</name>
</gene>
<dbReference type="PROSITE" id="PS50106">
    <property type="entry name" value="PDZ"/>
    <property type="match status" value="1"/>
</dbReference>
<dbReference type="GO" id="GO:0006508">
    <property type="term" value="P:proteolysis"/>
    <property type="evidence" value="ECO:0007669"/>
    <property type="project" value="UniProtKB-KW"/>
</dbReference>
<dbReference type="GO" id="GO:0004175">
    <property type="term" value="F:endopeptidase activity"/>
    <property type="evidence" value="ECO:0007669"/>
    <property type="project" value="TreeGrafter"/>
</dbReference>
<organism evidence="3 4">
    <name type="scientific">Belliella buryatensis</name>
    <dbReference type="NCBI Taxonomy" id="1500549"/>
    <lineage>
        <taxon>Bacteria</taxon>
        <taxon>Pseudomonadati</taxon>
        <taxon>Bacteroidota</taxon>
        <taxon>Cytophagia</taxon>
        <taxon>Cytophagales</taxon>
        <taxon>Cyclobacteriaceae</taxon>
        <taxon>Belliella</taxon>
    </lineage>
</organism>
<dbReference type="SUPFAM" id="SSF52096">
    <property type="entry name" value="ClpP/crotonase"/>
    <property type="match status" value="1"/>
</dbReference>
<dbReference type="SMART" id="SM00245">
    <property type="entry name" value="TSPc"/>
    <property type="match status" value="1"/>
</dbReference>
<dbReference type="AlphaFoldDB" id="A0A239D674"/>
<dbReference type="SMART" id="SM00228">
    <property type="entry name" value="PDZ"/>
    <property type="match status" value="1"/>
</dbReference>
<dbReference type="InterPro" id="IPR005151">
    <property type="entry name" value="Tail-specific_protease"/>
</dbReference>
<dbReference type="InterPro" id="IPR001478">
    <property type="entry name" value="PDZ"/>
</dbReference>
<keyword evidence="3" id="KW-0645">Protease</keyword>
<name>A0A239D674_9BACT</name>
<dbReference type="Gene3D" id="3.30.750.170">
    <property type="match status" value="1"/>
</dbReference>
<dbReference type="PANTHER" id="PTHR32060">
    <property type="entry name" value="TAIL-SPECIFIC PROTEASE"/>
    <property type="match status" value="1"/>
</dbReference>
<evidence type="ECO:0000313" key="3">
    <source>
        <dbReference type="EMBL" id="SNS27083.1"/>
    </source>
</evidence>
<reference evidence="4" key="1">
    <citation type="submission" date="2017-06" db="EMBL/GenBank/DDBJ databases">
        <authorList>
            <person name="Varghese N."/>
            <person name="Submissions S."/>
        </authorList>
    </citation>
    <scope>NUCLEOTIDE SEQUENCE [LARGE SCALE GENOMIC DNA]</scope>
    <source>
        <strain evidence="4">5C</strain>
    </source>
</reference>
<dbReference type="Gene3D" id="2.30.42.10">
    <property type="match status" value="1"/>
</dbReference>